<dbReference type="OrthoDB" id="6369810at2759"/>
<dbReference type="AlphaFoldDB" id="A0A9F7R8Y4"/>
<dbReference type="PROSITE" id="PS50041">
    <property type="entry name" value="C_TYPE_LECTIN_2"/>
    <property type="match status" value="2"/>
</dbReference>
<dbReference type="InterPro" id="IPR016187">
    <property type="entry name" value="CTDL_fold"/>
</dbReference>
<dbReference type="SUPFAM" id="SSF56436">
    <property type="entry name" value="C-type lectin-like"/>
    <property type="match status" value="2"/>
</dbReference>
<gene>
    <name evidence="5" type="primary">LOC108267190</name>
</gene>
<evidence type="ECO:0000313" key="4">
    <source>
        <dbReference type="Proteomes" id="UP000221080"/>
    </source>
</evidence>
<keyword evidence="2" id="KW-0812">Transmembrane</keyword>
<dbReference type="Gene3D" id="3.10.100.10">
    <property type="entry name" value="Mannose-Binding Protein A, subunit A"/>
    <property type="match status" value="2"/>
</dbReference>
<dbReference type="GeneID" id="108267190"/>
<dbReference type="InterPro" id="IPR016186">
    <property type="entry name" value="C-type_lectin-like/link_sf"/>
</dbReference>
<evidence type="ECO:0000256" key="1">
    <source>
        <dbReference type="ARBA" id="ARBA00023157"/>
    </source>
</evidence>
<dbReference type="RefSeq" id="XP_053537741.1">
    <property type="nucleotide sequence ID" value="XM_053681766.1"/>
</dbReference>
<dbReference type="PANTHER" id="PTHR45784:SF3">
    <property type="entry name" value="C-TYPE LECTIN DOMAIN FAMILY 4 MEMBER K-LIKE-RELATED"/>
    <property type="match status" value="1"/>
</dbReference>
<sequence>MKLNLFHLLCLNAVVPVTLLIPLAPILIKKNMTWLDAQKYCRSAHFDLAQVKTATDWVMVGNTLAKQSVTGPVWLGLYNDFDNWRFSLNDFPLQNITLNKWGSGEPSNLNGHETCAAIDQKGLWWDTVCQGVKTFICYDAIGASRYVGVTTMLNWSDAQAYCRQHYTDLASPLTLADNSLVQQVAIVQGFSWLGLFRDGWKWVDGTKVDQLLWKFPLPDNANPQENCGTLNGGILYDEKCTSQYYFVCDFIPVVKHVVKLHVKSDDSVFDPAVQSAILEQIKQKLGTEAKVSWRVQPDGKIFHKIIQHNSTLNCSENMQLQNP</sequence>
<protein>
    <submittedName>
        <fullName evidence="5">Uncharacterized protein LOC108267190</fullName>
    </submittedName>
</protein>
<feature type="domain" description="C-type lectin" evidence="3">
    <location>
        <begin position="32"/>
        <end position="138"/>
    </location>
</feature>
<dbReference type="SMART" id="SM00034">
    <property type="entry name" value="CLECT"/>
    <property type="match status" value="2"/>
</dbReference>
<proteinExistence type="predicted"/>
<dbReference type="KEGG" id="ipu:108267190"/>
<name>A0A9F7R8Y4_ICTPU</name>
<dbReference type="PROSITE" id="PS00615">
    <property type="entry name" value="C_TYPE_LECTIN_1"/>
    <property type="match status" value="2"/>
</dbReference>
<accession>A0A9F7R8Y4</accession>
<dbReference type="Proteomes" id="UP000221080">
    <property type="component" value="Chromosome 7"/>
</dbReference>
<keyword evidence="1" id="KW-1015">Disulfide bond</keyword>
<reference evidence="4" key="1">
    <citation type="journal article" date="2016" name="Nat. Commun.">
        <title>The channel catfish genome sequence provides insights into the evolution of scale formation in teleosts.</title>
        <authorList>
            <person name="Liu Z."/>
            <person name="Liu S."/>
            <person name="Yao J."/>
            <person name="Bao L."/>
            <person name="Zhang J."/>
            <person name="Li Y."/>
            <person name="Jiang C."/>
            <person name="Sun L."/>
            <person name="Wang R."/>
            <person name="Zhang Y."/>
            <person name="Zhou T."/>
            <person name="Zeng Q."/>
            <person name="Fu Q."/>
            <person name="Gao S."/>
            <person name="Li N."/>
            <person name="Koren S."/>
            <person name="Jiang Y."/>
            <person name="Zimin A."/>
            <person name="Xu P."/>
            <person name="Phillippy A.M."/>
            <person name="Geng X."/>
            <person name="Song L."/>
            <person name="Sun F."/>
            <person name="Li C."/>
            <person name="Wang X."/>
            <person name="Chen A."/>
            <person name="Jin Y."/>
            <person name="Yuan Z."/>
            <person name="Yang Y."/>
            <person name="Tan S."/>
            <person name="Peatman E."/>
            <person name="Lu J."/>
            <person name="Qin Z."/>
            <person name="Dunham R."/>
            <person name="Li Z."/>
            <person name="Sonstegard T."/>
            <person name="Feng J."/>
            <person name="Danzmann R.G."/>
            <person name="Schroeder S."/>
            <person name="Scheffler B."/>
            <person name="Duke M.V."/>
            <person name="Ballard L."/>
            <person name="Kucuktas H."/>
            <person name="Kaltenboeck L."/>
            <person name="Liu H."/>
            <person name="Armbruster J."/>
            <person name="Xie Y."/>
            <person name="Kirby M.L."/>
            <person name="Tian Y."/>
            <person name="Flanagan M.E."/>
            <person name="Mu W."/>
            <person name="Waldbieser G.C."/>
        </authorList>
    </citation>
    <scope>NUCLEOTIDE SEQUENCE [LARGE SCALE GENOMIC DNA]</scope>
    <source>
        <strain evidence="4">SDA103</strain>
    </source>
</reference>
<reference evidence="5" key="2">
    <citation type="submission" date="2025-08" db="UniProtKB">
        <authorList>
            <consortium name="RefSeq"/>
        </authorList>
    </citation>
    <scope>IDENTIFICATION</scope>
    <source>
        <tissue evidence="5">Blood</tissue>
    </source>
</reference>
<keyword evidence="2" id="KW-0472">Membrane</keyword>
<feature type="domain" description="C-type lectin" evidence="3">
    <location>
        <begin position="141"/>
        <end position="249"/>
    </location>
</feature>
<keyword evidence="4" id="KW-1185">Reference proteome</keyword>
<dbReference type="PANTHER" id="PTHR45784">
    <property type="entry name" value="C-TYPE LECTIN DOMAIN FAMILY 20 MEMBER A-RELATED"/>
    <property type="match status" value="1"/>
</dbReference>
<dbReference type="InterPro" id="IPR001304">
    <property type="entry name" value="C-type_lectin-like"/>
</dbReference>
<evidence type="ECO:0000313" key="5">
    <source>
        <dbReference type="RefSeq" id="XP_053537741.1"/>
    </source>
</evidence>
<evidence type="ECO:0000259" key="3">
    <source>
        <dbReference type="PROSITE" id="PS50041"/>
    </source>
</evidence>
<keyword evidence="2" id="KW-1133">Transmembrane helix</keyword>
<organism evidence="4 5">
    <name type="scientific">Ictalurus punctatus</name>
    <name type="common">Channel catfish</name>
    <name type="synonym">Silurus punctatus</name>
    <dbReference type="NCBI Taxonomy" id="7998"/>
    <lineage>
        <taxon>Eukaryota</taxon>
        <taxon>Metazoa</taxon>
        <taxon>Chordata</taxon>
        <taxon>Craniata</taxon>
        <taxon>Vertebrata</taxon>
        <taxon>Euteleostomi</taxon>
        <taxon>Actinopterygii</taxon>
        <taxon>Neopterygii</taxon>
        <taxon>Teleostei</taxon>
        <taxon>Ostariophysi</taxon>
        <taxon>Siluriformes</taxon>
        <taxon>Ictaluridae</taxon>
        <taxon>Ictalurus</taxon>
    </lineage>
</organism>
<feature type="transmembrane region" description="Helical" evidence="2">
    <location>
        <begin position="6"/>
        <end position="28"/>
    </location>
</feature>
<dbReference type="InterPro" id="IPR018378">
    <property type="entry name" value="C-type_lectin_CS"/>
</dbReference>
<dbReference type="Pfam" id="PF00059">
    <property type="entry name" value="Lectin_C"/>
    <property type="match status" value="2"/>
</dbReference>
<evidence type="ECO:0000256" key="2">
    <source>
        <dbReference type="SAM" id="Phobius"/>
    </source>
</evidence>